<reference evidence="2 3" key="1">
    <citation type="journal article" date="2020" name="BMC Genomics">
        <title>Intraspecific diversification of the crop wild relative Brassica cretica Lam. using demographic model selection.</title>
        <authorList>
            <person name="Kioukis A."/>
            <person name="Michalopoulou V.A."/>
            <person name="Briers L."/>
            <person name="Pirintsos S."/>
            <person name="Studholme D.J."/>
            <person name="Pavlidis P."/>
            <person name="Sarris P.F."/>
        </authorList>
    </citation>
    <scope>NUCLEOTIDE SEQUENCE [LARGE SCALE GENOMIC DNA]</scope>
    <source>
        <strain evidence="3">cv. PFS-1207/04</strain>
    </source>
</reference>
<dbReference type="EMBL" id="QGKV02002055">
    <property type="protein sequence ID" value="KAF3496675.1"/>
    <property type="molecule type" value="Genomic_DNA"/>
</dbReference>
<feature type="compositionally biased region" description="Polar residues" evidence="1">
    <location>
        <begin position="101"/>
        <end position="119"/>
    </location>
</feature>
<evidence type="ECO:0000313" key="3">
    <source>
        <dbReference type="Proteomes" id="UP000266723"/>
    </source>
</evidence>
<accession>A0ABQ7AGE8</accession>
<feature type="region of interest" description="Disordered" evidence="1">
    <location>
        <begin position="96"/>
        <end position="132"/>
    </location>
</feature>
<sequence>MTEALKASLTEARTDLFKAEMAEKEISRLKYEATANSLRNSARRISPLAIIASVVRVKIGNDEINVRKFSRNLSKKIRLRKTKTLYFMTIARQAPHKRPFNPSNEQFPSIGTTKLSSSDPSEKLDKPRPTHPTASWIDQWRVGSVLSKFTFLPSWISPEPCILVSRLPSSGLGQTVSCHLDRSYH</sequence>
<keyword evidence="3" id="KW-1185">Reference proteome</keyword>
<proteinExistence type="predicted"/>
<name>A0ABQ7AGE8_BRACR</name>
<protein>
    <submittedName>
        <fullName evidence="2">Uncharacterized protein</fullName>
    </submittedName>
</protein>
<gene>
    <name evidence="2" type="ORF">DY000_02053616</name>
</gene>
<organism evidence="2 3">
    <name type="scientific">Brassica cretica</name>
    <name type="common">Mustard</name>
    <dbReference type="NCBI Taxonomy" id="69181"/>
    <lineage>
        <taxon>Eukaryota</taxon>
        <taxon>Viridiplantae</taxon>
        <taxon>Streptophyta</taxon>
        <taxon>Embryophyta</taxon>
        <taxon>Tracheophyta</taxon>
        <taxon>Spermatophyta</taxon>
        <taxon>Magnoliopsida</taxon>
        <taxon>eudicotyledons</taxon>
        <taxon>Gunneridae</taxon>
        <taxon>Pentapetalae</taxon>
        <taxon>rosids</taxon>
        <taxon>malvids</taxon>
        <taxon>Brassicales</taxon>
        <taxon>Brassicaceae</taxon>
        <taxon>Brassiceae</taxon>
        <taxon>Brassica</taxon>
    </lineage>
</organism>
<evidence type="ECO:0000313" key="2">
    <source>
        <dbReference type="EMBL" id="KAF3496675.1"/>
    </source>
</evidence>
<comment type="caution">
    <text evidence="2">The sequence shown here is derived from an EMBL/GenBank/DDBJ whole genome shotgun (WGS) entry which is preliminary data.</text>
</comment>
<evidence type="ECO:0000256" key="1">
    <source>
        <dbReference type="SAM" id="MobiDB-lite"/>
    </source>
</evidence>
<dbReference type="Proteomes" id="UP000266723">
    <property type="component" value="Unassembled WGS sequence"/>
</dbReference>